<feature type="region of interest" description="Disordered" evidence="7">
    <location>
        <begin position="66"/>
        <end position="89"/>
    </location>
</feature>
<name>A0A8B9S6K3_APTOW</name>
<evidence type="ECO:0000259" key="8">
    <source>
        <dbReference type="PROSITE" id="PS50026"/>
    </source>
</evidence>
<dbReference type="SMART" id="SM00181">
    <property type="entry name" value="EGF"/>
    <property type="match status" value="2"/>
</dbReference>
<reference evidence="10" key="2">
    <citation type="submission" date="2025-09" db="UniProtKB">
        <authorList>
            <consortium name="Ensembl"/>
        </authorList>
    </citation>
    <scope>IDENTIFICATION</scope>
</reference>
<dbReference type="PANTHER" id="PTHR24034:SF87">
    <property type="entry name" value="FIBULIN 7"/>
    <property type="match status" value="1"/>
</dbReference>
<comment type="caution">
    <text evidence="5">Lacks conserved residue(s) required for the propagation of feature annotation.</text>
</comment>
<dbReference type="Gene3D" id="2.10.70.10">
    <property type="entry name" value="Complement Module, domain 1"/>
    <property type="match status" value="1"/>
</dbReference>
<dbReference type="Ensembl" id="ENSAOWT00000009230.1">
    <property type="protein sequence ID" value="ENSAOWP00000008157.1"/>
    <property type="gene ID" value="ENSAOWG00000005586.1"/>
</dbReference>
<evidence type="ECO:0000259" key="9">
    <source>
        <dbReference type="PROSITE" id="PS50923"/>
    </source>
</evidence>
<organism evidence="10 11">
    <name type="scientific">Apteryx owenii</name>
    <name type="common">Little spotted kiwi</name>
    <dbReference type="NCBI Taxonomy" id="8824"/>
    <lineage>
        <taxon>Eukaryota</taxon>
        <taxon>Metazoa</taxon>
        <taxon>Chordata</taxon>
        <taxon>Craniata</taxon>
        <taxon>Vertebrata</taxon>
        <taxon>Euteleostomi</taxon>
        <taxon>Archelosauria</taxon>
        <taxon>Archosauria</taxon>
        <taxon>Dinosauria</taxon>
        <taxon>Saurischia</taxon>
        <taxon>Theropoda</taxon>
        <taxon>Coelurosauria</taxon>
        <taxon>Aves</taxon>
        <taxon>Palaeognathae</taxon>
        <taxon>Apterygiformes</taxon>
        <taxon>Apterygidae</taxon>
        <taxon>Apteryx</taxon>
    </lineage>
</organism>
<dbReference type="InterPro" id="IPR035976">
    <property type="entry name" value="Sushi/SCR/CCP_sf"/>
</dbReference>
<dbReference type="InterPro" id="IPR050751">
    <property type="entry name" value="ECM_structural_protein"/>
</dbReference>
<dbReference type="Pfam" id="PF22914">
    <property type="entry name" value="Fibulin_C"/>
    <property type="match status" value="1"/>
</dbReference>
<accession>A0A8B9S6K3</accession>
<dbReference type="PANTHER" id="PTHR24034">
    <property type="entry name" value="EGF-LIKE DOMAIN-CONTAINING PROTEIN"/>
    <property type="match status" value="1"/>
</dbReference>
<dbReference type="Gene3D" id="2.10.25.10">
    <property type="entry name" value="Laminin"/>
    <property type="match status" value="2"/>
</dbReference>
<evidence type="ECO:0000313" key="11">
    <source>
        <dbReference type="Proteomes" id="UP000694424"/>
    </source>
</evidence>
<keyword evidence="6" id="KW-0768">Sushi</keyword>
<feature type="compositionally biased region" description="Polar residues" evidence="7">
    <location>
        <begin position="66"/>
        <end position="77"/>
    </location>
</feature>
<sequence>MVDTGHSAAGWVMGKSLSSPQECLSHQQVLSTWQQTQKLLSAQEAAHLQGTRCLRKQLSILQSRIQRQASKHNGNPQSGPPLASLEGGCPHGTRQKLGQSMWMGHDIHFVCDIGFWLVGSESHTCRHDYTWSSTHCFSPCIDDCASNPCANSGTCVLGIQSYTCFCPRAGQAPPARPASAAVGALSHQPHCAEGHLGSQRCSCDTEGLDLCSDRATHSVPGPEPWPCSSLLLPDVDECQLFQSSPQTRICLHDCLKLPSSWRVLLLCPPGYVLHTDRNTCDDVNECARNQHKCTRSDLCIDIFGGHRCICPKCPLPRHNTSYVKTSTFQCERKPCPMDSWACHLTATSISFHYLPLQANCTVPHVLLEMSTTCFMGDSLHFAITGIWGQGFFAVWHSDQQMGDLVLTSPVVGPAMLEVELEMSKFSHKVLLGKHIFMVTAFV</sequence>
<evidence type="ECO:0000256" key="5">
    <source>
        <dbReference type="PROSITE-ProRule" id="PRU00076"/>
    </source>
</evidence>
<dbReference type="InterPro" id="IPR055088">
    <property type="entry name" value="Fibulin_C"/>
</dbReference>
<evidence type="ECO:0000256" key="7">
    <source>
        <dbReference type="SAM" id="MobiDB-lite"/>
    </source>
</evidence>
<dbReference type="PROSITE" id="PS50026">
    <property type="entry name" value="EGF_3"/>
    <property type="match status" value="1"/>
</dbReference>
<feature type="domain" description="Sushi" evidence="9">
    <location>
        <begin position="87"/>
        <end position="142"/>
    </location>
</feature>
<evidence type="ECO:0000256" key="4">
    <source>
        <dbReference type="ARBA" id="ARBA00023157"/>
    </source>
</evidence>
<keyword evidence="4" id="KW-1015">Disulfide bond</keyword>
<evidence type="ECO:0000256" key="3">
    <source>
        <dbReference type="ARBA" id="ARBA00022737"/>
    </source>
</evidence>
<dbReference type="InterPro" id="IPR001881">
    <property type="entry name" value="EGF-like_Ca-bd_dom"/>
</dbReference>
<dbReference type="InterPro" id="IPR000436">
    <property type="entry name" value="Sushi_SCR_CCP_dom"/>
</dbReference>
<protein>
    <submittedName>
        <fullName evidence="10">Uncharacterized protein</fullName>
    </submittedName>
</protein>
<keyword evidence="2" id="KW-0732">Signal</keyword>
<keyword evidence="11" id="KW-1185">Reference proteome</keyword>
<dbReference type="SUPFAM" id="SSF57535">
    <property type="entry name" value="Complement control module/SCR domain"/>
    <property type="match status" value="1"/>
</dbReference>
<dbReference type="AlphaFoldDB" id="A0A8B9S6K3"/>
<keyword evidence="3" id="KW-0677">Repeat</keyword>
<dbReference type="SMART" id="SM00179">
    <property type="entry name" value="EGF_CA"/>
    <property type="match status" value="3"/>
</dbReference>
<dbReference type="InterPro" id="IPR000742">
    <property type="entry name" value="EGF"/>
</dbReference>
<evidence type="ECO:0000256" key="6">
    <source>
        <dbReference type="PROSITE-ProRule" id="PRU00302"/>
    </source>
</evidence>
<dbReference type="Proteomes" id="UP000694424">
    <property type="component" value="Unplaced"/>
</dbReference>
<evidence type="ECO:0000256" key="1">
    <source>
        <dbReference type="ARBA" id="ARBA00022536"/>
    </source>
</evidence>
<feature type="domain" description="EGF-like" evidence="8">
    <location>
        <begin position="141"/>
        <end position="178"/>
    </location>
</feature>
<dbReference type="FunFam" id="2.10.25.10:FF:000066">
    <property type="entry name" value="FAT atypical cadherin 4"/>
    <property type="match status" value="1"/>
</dbReference>
<dbReference type="PROSITE" id="PS50923">
    <property type="entry name" value="SUSHI"/>
    <property type="match status" value="1"/>
</dbReference>
<reference evidence="10" key="1">
    <citation type="submission" date="2025-08" db="UniProtKB">
        <authorList>
            <consortium name="Ensembl"/>
        </authorList>
    </citation>
    <scope>IDENTIFICATION</scope>
</reference>
<keyword evidence="1 5" id="KW-0245">EGF-like domain</keyword>
<dbReference type="Pfam" id="PF00008">
    <property type="entry name" value="EGF"/>
    <property type="match status" value="1"/>
</dbReference>
<proteinExistence type="predicted"/>
<dbReference type="GO" id="GO:0005509">
    <property type="term" value="F:calcium ion binding"/>
    <property type="evidence" value="ECO:0007669"/>
    <property type="project" value="InterPro"/>
</dbReference>
<dbReference type="CDD" id="cd00054">
    <property type="entry name" value="EGF_CA"/>
    <property type="match status" value="1"/>
</dbReference>
<dbReference type="SUPFAM" id="SSF57196">
    <property type="entry name" value="EGF/Laminin"/>
    <property type="match status" value="2"/>
</dbReference>
<evidence type="ECO:0000256" key="2">
    <source>
        <dbReference type="ARBA" id="ARBA00022729"/>
    </source>
</evidence>
<evidence type="ECO:0000313" key="10">
    <source>
        <dbReference type="Ensembl" id="ENSAOWP00000008157.1"/>
    </source>
</evidence>